<evidence type="ECO:0000256" key="1">
    <source>
        <dbReference type="SAM" id="MobiDB-lite"/>
    </source>
</evidence>
<feature type="compositionally biased region" description="Low complexity" evidence="1">
    <location>
        <begin position="119"/>
        <end position="163"/>
    </location>
</feature>
<reference evidence="3" key="2">
    <citation type="submission" date="2016-02" db="EMBL/GenBank/DDBJ databases">
        <title>Draft genome sequence of five rapidly growing Mycobacterium species.</title>
        <authorList>
            <person name="Katahira K."/>
            <person name="Gotou Y."/>
            <person name="Iida K."/>
            <person name="Ogura Y."/>
            <person name="Hayashi T."/>
        </authorList>
    </citation>
    <scope>NUCLEOTIDE SEQUENCE [LARGE SCALE GENOMIC DNA]</scope>
    <source>
        <strain evidence="3">JCM6368</strain>
    </source>
</reference>
<sequence length="308" mass="34303">MTLAPDVRESRDARMARRDEIQPAQSTPRRPQGPQAQRTAAPRTSTPRTSPQRTSAQRATAQRAASTQRPASAQRAASTQRTTSPRDTASRTSGQRSSAQRSQNAPTQVQRTQEQRTPGQDTKGQRTQGQGTQTPRTSVQRSQQPAQPRQPRQGQAAPPQRQPSFDDRPVEYWPTAAIRAALETDDMAVWQRIVAAIKRDPYGRTARQVEEVLQTARPYGVSKALSEVLVRTREHLEATERAEVAHQIQAMLRRSELQAPEFASRIGVSNESFADYLEGTVSPPASLLLRMQRLSDRFAKLSAQRQAK</sequence>
<gene>
    <name evidence="2" type="ORF">RMCFA_6149</name>
</gene>
<dbReference type="Proteomes" id="UP000069705">
    <property type="component" value="Unassembled WGS sequence"/>
</dbReference>
<reference evidence="2 3" key="1">
    <citation type="journal article" date="2016" name="Genome Announc.">
        <title>Draft Genome Sequences of Five Rapidly Growing Mycobacterium Species, M. thermoresistibile, M. fortuitum subsp. acetamidolyticum, M. canariasense, M. brisbanense, and M. novocastrense.</title>
        <authorList>
            <person name="Katahira K."/>
            <person name="Ogura Y."/>
            <person name="Gotoh Y."/>
            <person name="Hayashi T."/>
        </authorList>
    </citation>
    <scope>NUCLEOTIDE SEQUENCE [LARGE SCALE GENOMIC DNA]</scope>
    <source>
        <strain evidence="2 3">JCM6368</strain>
    </source>
</reference>
<protein>
    <submittedName>
        <fullName evidence="2">Uncharacterized protein</fullName>
    </submittedName>
</protein>
<feature type="compositionally biased region" description="Polar residues" evidence="1">
    <location>
        <begin position="85"/>
        <end position="118"/>
    </location>
</feature>
<feature type="compositionally biased region" description="Basic and acidic residues" evidence="1">
    <location>
        <begin position="1"/>
        <end position="21"/>
    </location>
</feature>
<comment type="caution">
    <text evidence="2">The sequence shown here is derived from an EMBL/GenBank/DDBJ whole genome shotgun (WGS) entry which is preliminary data.</text>
</comment>
<organism evidence="2 3">
    <name type="scientific">Mycolicibacterium fortuitum subsp. acetamidolyticum</name>
    <dbReference type="NCBI Taxonomy" id="144550"/>
    <lineage>
        <taxon>Bacteria</taxon>
        <taxon>Bacillati</taxon>
        <taxon>Actinomycetota</taxon>
        <taxon>Actinomycetes</taxon>
        <taxon>Mycobacteriales</taxon>
        <taxon>Mycobacteriaceae</taxon>
        <taxon>Mycolicibacterium</taxon>
    </lineage>
</organism>
<feature type="compositionally biased region" description="Low complexity" evidence="1">
    <location>
        <begin position="35"/>
        <end position="83"/>
    </location>
</feature>
<name>A0A117IGK9_MYCFO</name>
<dbReference type="EMBL" id="BCSZ01000065">
    <property type="protein sequence ID" value="GAT06038.1"/>
    <property type="molecule type" value="Genomic_DNA"/>
</dbReference>
<dbReference type="AlphaFoldDB" id="A0A117IGK9"/>
<proteinExistence type="predicted"/>
<evidence type="ECO:0000313" key="2">
    <source>
        <dbReference type="EMBL" id="GAT06038.1"/>
    </source>
</evidence>
<feature type="region of interest" description="Disordered" evidence="1">
    <location>
        <begin position="1"/>
        <end position="170"/>
    </location>
</feature>
<accession>A0A117IGK9</accession>
<evidence type="ECO:0000313" key="3">
    <source>
        <dbReference type="Proteomes" id="UP000069705"/>
    </source>
</evidence>